<gene>
    <name evidence="1" type="ORF">S12H4_00113</name>
</gene>
<dbReference type="AlphaFoldDB" id="X1QGM1"/>
<sequence length="142" mass="16871">MSDWTTQTGCLADIQSGYENANWENTYVLAPAYNTALSKWRDNLDHVAISYILNWMYWCMDLHNELLQEHDTVSDQYAQPYYLEKYAGGDVTMDKIIAAMWETDKLRSFHFINYIDAMRASVWNVEIYETHLAEWYRHFTTT</sequence>
<name>X1QGM1_9ZZZZ</name>
<dbReference type="EMBL" id="BARW01000007">
    <property type="protein sequence ID" value="GAI67627.1"/>
    <property type="molecule type" value="Genomic_DNA"/>
</dbReference>
<protein>
    <submittedName>
        <fullName evidence="1">Uncharacterized protein</fullName>
    </submittedName>
</protein>
<evidence type="ECO:0000313" key="1">
    <source>
        <dbReference type="EMBL" id="GAI67627.1"/>
    </source>
</evidence>
<accession>X1QGM1</accession>
<organism evidence="1">
    <name type="scientific">marine sediment metagenome</name>
    <dbReference type="NCBI Taxonomy" id="412755"/>
    <lineage>
        <taxon>unclassified sequences</taxon>
        <taxon>metagenomes</taxon>
        <taxon>ecological metagenomes</taxon>
    </lineage>
</organism>
<comment type="caution">
    <text evidence="1">The sequence shown here is derived from an EMBL/GenBank/DDBJ whole genome shotgun (WGS) entry which is preliminary data.</text>
</comment>
<reference evidence="1" key="1">
    <citation type="journal article" date="2014" name="Front. Microbiol.">
        <title>High frequency of phylogenetically diverse reductive dehalogenase-homologous genes in deep subseafloor sedimentary metagenomes.</title>
        <authorList>
            <person name="Kawai M."/>
            <person name="Futagami T."/>
            <person name="Toyoda A."/>
            <person name="Takaki Y."/>
            <person name="Nishi S."/>
            <person name="Hori S."/>
            <person name="Arai W."/>
            <person name="Tsubouchi T."/>
            <person name="Morono Y."/>
            <person name="Uchiyama I."/>
            <person name="Ito T."/>
            <person name="Fujiyama A."/>
            <person name="Inagaki F."/>
            <person name="Takami H."/>
        </authorList>
    </citation>
    <scope>NUCLEOTIDE SEQUENCE</scope>
    <source>
        <strain evidence="1">Expedition CK06-06</strain>
    </source>
</reference>
<proteinExistence type="predicted"/>